<gene>
    <name evidence="2" type="ORF">PENNAL_c0056G11554</name>
</gene>
<protein>
    <submittedName>
        <fullName evidence="2">Uncharacterized protein</fullName>
    </submittedName>
</protein>
<evidence type="ECO:0000256" key="1">
    <source>
        <dbReference type="SAM" id="SignalP"/>
    </source>
</evidence>
<evidence type="ECO:0000313" key="2">
    <source>
        <dbReference type="EMBL" id="OQE78461.1"/>
    </source>
</evidence>
<name>A0A1V6XTS9_PENNA</name>
<reference evidence="3" key="1">
    <citation type="journal article" date="2017" name="Nat. Microbiol.">
        <title>Global analysis of biosynthetic gene clusters reveals vast potential of secondary metabolite production in Penicillium species.</title>
        <authorList>
            <person name="Nielsen J.C."/>
            <person name="Grijseels S."/>
            <person name="Prigent S."/>
            <person name="Ji B."/>
            <person name="Dainat J."/>
            <person name="Nielsen K.F."/>
            <person name="Frisvad J.C."/>
            <person name="Workman M."/>
            <person name="Nielsen J."/>
        </authorList>
    </citation>
    <scope>NUCLEOTIDE SEQUENCE [LARGE SCALE GENOMIC DNA]</scope>
    <source>
        <strain evidence="3">IBT 13039</strain>
    </source>
</reference>
<feature type="non-terminal residue" evidence="2">
    <location>
        <position position="113"/>
    </location>
</feature>
<dbReference type="EMBL" id="MOOB01000056">
    <property type="protein sequence ID" value="OQE78461.1"/>
    <property type="molecule type" value="Genomic_DNA"/>
</dbReference>
<proteinExistence type="predicted"/>
<feature type="chain" id="PRO_5012076703" evidence="1">
    <location>
        <begin position="21"/>
        <end position="113"/>
    </location>
</feature>
<feature type="signal peptide" evidence="1">
    <location>
        <begin position="1"/>
        <end position="20"/>
    </location>
</feature>
<comment type="caution">
    <text evidence="2">The sequence shown here is derived from an EMBL/GenBank/DDBJ whole genome shotgun (WGS) entry which is preliminary data.</text>
</comment>
<evidence type="ECO:0000313" key="3">
    <source>
        <dbReference type="Proteomes" id="UP000191691"/>
    </source>
</evidence>
<dbReference type="Proteomes" id="UP000191691">
    <property type="component" value="Unassembled WGS sequence"/>
</dbReference>
<keyword evidence="1" id="KW-0732">Signal</keyword>
<accession>A0A1V6XTS9</accession>
<keyword evidence="3" id="KW-1185">Reference proteome</keyword>
<sequence length="113" mass="12052">MQINYVLALFSAVLAGSVSASPATDAHARTVRVQLVNNHSGANKNAQVPVNGDRYPVPEIWGDFPQATSVQLTADFQGVTCSVWGPGWGTTVNDQHTWANFKGGALVDVCYGY</sequence>
<dbReference type="AlphaFoldDB" id="A0A1V6XTS9"/>
<organism evidence="2 3">
    <name type="scientific">Penicillium nalgiovense</name>
    <dbReference type="NCBI Taxonomy" id="60175"/>
    <lineage>
        <taxon>Eukaryota</taxon>
        <taxon>Fungi</taxon>
        <taxon>Dikarya</taxon>
        <taxon>Ascomycota</taxon>
        <taxon>Pezizomycotina</taxon>
        <taxon>Eurotiomycetes</taxon>
        <taxon>Eurotiomycetidae</taxon>
        <taxon>Eurotiales</taxon>
        <taxon>Aspergillaceae</taxon>
        <taxon>Penicillium</taxon>
    </lineage>
</organism>